<evidence type="ECO:0000313" key="1">
    <source>
        <dbReference type="EMBL" id="AEM38282.1"/>
    </source>
</evidence>
<keyword evidence="2" id="KW-1185">Reference proteome</keyword>
<dbReference type="STRING" id="694429.Pyrfu_0411"/>
<organism evidence="1 2">
    <name type="scientific">Pyrolobus fumarii (strain DSM 11204 / 1A)</name>
    <dbReference type="NCBI Taxonomy" id="694429"/>
    <lineage>
        <taxon>Archaea</taxon>
        <taxon>Thermoproteota</taxon>
        <taxon>Thermoprotei</taxon>
        <taxon>Desulfurococcales</taxon>
        <taxon>Pyrodictiaceae</taxon>
        <taxon>Pyrolobus</taxon>
    </lineage>
</organism>
<reference evidence="1 2" key="1">
    <citation type="journal article" date="2011" name="Stand. Genomic Sci.">
        <title>Complete genome sequence of the hyperthermophilic chemolithoautotroph Pyrolobus fumarii type strain (1A).</title>
        <authorList>
            <person name="Anderson I."/>
            <person name="Goker M."/>
            <person name="Nolan M."/>
            <person name="Lucas S."/>
            <person name="Hammon N."/>
            <person name="Deshpande S."/>
            <person name="Cheng J.F."/>
            <person name="Tapia R."/>
            <person name="Han C."/>
            <person name="Goodwin L."/>
            <person name="Pitluck S."/>
            <person name="Huntemann M."/>
            <person name="Liolios K."/>
            <person name="Ivanova N."/>
            <person name="Pagani I."/>
            <person name="Mavromatis K."/>
            <person name="Ovchinikova G."/>
            <person name="Pati A."/>
            <person name="Chen A."/>
            <person name="Palaniappan K."/>
            <person name="Land M."/>
            <person name="Hauser L."/>
            <person name="Brambilla E.M."/>
            <person name="Huber H."/>
            <person name="Yasawong M."/>
            <person name="Rohde M."/>
            <person name="Spring S."/>
            <person name="Abt B."/>
            <person name="Sikorski J."/>
            <person name="Wirth R."/>
            <person name="Detter J.C."/>
            <person name="Woyke T."/>
            <person name="Bristow J."/>
            <person name="Eisen J.A."/>
            <person name="Markowitz V."/>
            <person name="Hugenholtz P."/>
            <person name="Kyrpides N.C."/>
            <person name="Klenk H.P."/>
            <person name="Lapidus A."/>
        </authorList>
    </citation>
    <scope>NUCLEOTIDE SEQUENCE [LARGE SCALE GENOMIC DNA]</scope>
    <source>
        <strain evidence="2">DSM 11204 / 1A</strain>
    </source>
</reference>
<dbReference type="Proteomes" id="UP000001037">
    <property type="component" value="Chromosome"/>
</dbReference>
<dbReference type="RefSeq" id="WP_014025959.1">
    <property type="nucleotide sequence ID" value="NC_015931.1"/>
</dbReference>
<dbReference type="EMBL" id="CP002838">
    <property type="protein sequence ID" value="AEM38282.1"/>
    <property type="molecule type" value="Genomic_DNA"/>
</dbReference>
<accession>G0EG34</accession>
<sequence>MARCVFRETPPPLIPARLVEPSALANAIRESFYGGDDVELALYPSLEDVFAVLSERLGGLRPATPLPVRVARLVGEGRVLVYANPTPLGETLTCDDVCGDEPVVVYEGGRVAMPAGSLASCPCLVYTVASLEDYGVESSVAWVTGLEGGVRSGRLPGLDDLSGIAGLVRRLRARSLAALMRVARVERAGPFAAFTAEPPAIPGEVVGGERYGARGLLAVSLFMERGCYTPL</sequence>
<dbReference type="AlphaFoldDB" id="G0EG34"/>
<dbReference type="HOGENOM" id="CLU_1197669_0_0_2"/>
<dbReference type="KEGG" id="pfm:Pyrfu_0411"/>
<evidence type="ECO:0000313" key="2">
    <source>
        <dbReference type="Proteomes" id="UP000001037"/>
    </source>
</evidence>
<protein>
    <submittedName>
        <fullName evidence="1">Uncharacterized protein</fullName>
    </submittedName>
</protein>
<dbReference type="InParanoid" id="G0EG34"/>
<name>G0EG34_PYRF1</name>
<gene>
    <name evidence="1" type="ordered locus">Pyrfu_0411</name>
</gene>
<proteinExistence type="predicted"/>
<dbReference type="GeneID" id="11140058"/>